<dbReference type="Pfam" id="PF03478">
    <property type="entry name" value="Beta-prop_KIB1-4"/>
    <property type="match status" value="1"/>
</dbReference>
<comment type="caution">
    <text evidence="3">The sequence shown here is derived from an EMBL/GenBank/DDBJ whole genome shotgun (WGS) entry which is preliminary data.</text>
</comment>
<dbReference type="InterPro" id="IPR036047">
    <property type="entry name" value="F-box-like_dom_sf"/>
</dbReference>
<dbReference type="Proteomes" id="UP001497480">
    <property type="component" value="Unassembled WGS sequence"/>
</dbReference>
<dbReference type="InterPro" id="IPR005174">
    <property type="entry name" value="KIB1-4_b-propeller"/>
</dbReference>
<protein>
    <recommendedName>
        <fullName evidence="5">F-box domain-containing protein</fullName>
    </recommendedName>
</protein>
<evidence type="ECO:0000313" key="4">
    <source>
        <dbReference type="Proteomes" id="UP001497480"/>
    </source>
</evidence>
<evidence type="ECO:0000259" key="2">
    <source>
        <dbReference type="Pfam" id="PF03478"/>
    </source>
</evidence>
<sequence>MMFDRWEELPSDLLPEIAKHLDSSKDYVRFRATCKTWNLNLPNTPNHIRGPTLMIPFDCSMGVENFAHLRLPENPNRIFYRGSGFGWLIGIGIDGIIRMLNPLTNAHIDLPPMSTTPDIVEFHPDNEDEEYTITLHVRDQPSSTYVTDKDHVQKFHIHKIIISSSPEDHNHDFMALAIYGLRRQLTLCRIGDTKWTTFSTNKHYYALQDIIFYEGKIYGIDINVEFVEFDPKTLTGSIVQVPRPNDDPKIRFLDVTTKYLIANVEGDLLLVVRRWEWKQWRENGGVDDKYYNTTKFNVYKLDKSVQQWERVSSVGDSVLVVGFNTSLCMLPFSDGKDNWVKDCIYFTDNLVESQYRQIYGGHDVGIFNLHNNTIQSFFPDEVFLCPPPLWLLS</sequence>
<dbReference type="PANTHER" id="PTHR44259">
    <property type="entry name" value="OS07G0183000 PROTEIN-RELATED"/>
    <property type="match status" value="1"/>
</dbReference>
<accession>A0AAV1YDD1</accession>
<dbReference type="AlphaFoldDB" id="A0AAV1YDD1"/>
<name>A0AAV1YDD1_LUPLU</name>
<proteinExistence type="predicted"/>
<gene>
    <name evidence="3" type="ORF">LLUT_LOCUS33003</name>
</gene>
<keyword evidence="4" id="KW-1185">Reference proteome</keyword>
<evidence type="ECO:0000313" key="3">
    <source>
        <dbReference type="EMBL" id="CAL0331943.1"/>
    </source>
</evidence>
<organism evidence="3 4">
    <name type="scientific">Lupinus luteus</name>
    <name type="common">European yellow lupine</name>
    <dbReference type="NCBI Taxonomy" id="3873"/>
    <lineage>
        <taxon>Eukaryota</taxon>
        <taxon>Viridiplantae</taxon>
        <taxon>Streptophyta</taxon>
        <taxon>Embryophyta</taxon>
        <taxon>Tracheophyta</taxon>
        <taxon>Spermatophyta</taxon>
        <taxon>Magnoliopsida</taxon>
        <taxon>eudicotyledons</taxon>
        <taxon>Gunneridae</taxon>
        <taxon>Pentapetalae</taxon>
        <taxon>rosids</taxon>
        <taxon>fabids</taxon>
        <taxon>Fabales</taxon>
        <taxon>Fabaceae</taxon>
        <taxon>Papilionoideae</taxon>
        <taxon>50 kb inversion clade</taxon>
        <taxon>genistoids sensu lato</taxon>
        <taxon>core genistoids</taxon>
        <taxon>Genisteae</taxon>
        <taxon>Lupinus</taxon>
    </lineage>
</organism>
<dbReference type="InterPro" id="IPR001810">
    <property type="entry name" value="F-box_dom"/>
</dbReference>
<evidence type="ECO:0008006" key="5">
    <source>
        <dbReference type="Google" id="ProtNLM"/>
    </source>
</evidence>
<evidence type="ECO:0000259" key="1">
    <source>
        <dbReference type="Pfam" id="PF00646"/>
    </source>
</evidence>
<feature type="domain" description="KIB1-4 beta-propeller" evidence="2">
    <location>
        <begin position="64"/>
        <end position="368"/>
    </location>
</feature>
<dbReference type="EMBL" id="CAXHTB010000023">
    <property type="protein sequence ID" value="CAL0331943.1"/>
    <property type="molecule type" value="Genomic_DNA"/>
</dbReference>
<dbReference type="SUPFAM" id="SSF81383">
    <property type="entry name" value="F-box domain"/>
    <property type="match status" value="1"/>
</dbReference>
<dbReference type="InterPro" id="IPR050942">
    <property type="entry name" value="F-box_BR-signaling"/>
</dbReference>
<dbReference type="Pfam" id="PF00646">
    <property type="entry name" value="F-box"/>
    <property type="match status" value="1"/>
</dbReference>
<dbReference type="CDD" id="cd09917">
    <property type="entry name" value="F-box_SF"/>
    <property type="match status" value="1"/>
</dbReference>
<feature type="domain" description="F-box" evidence="1">
    <location>
        <begin position="6"/>
        <end position="38"/>
    </location>
</feature>
<reference evidence="3 4" key="1">
    <citation type="submission" date="2024-03" db="EMBL/GenBank/DDBJ databases">
        <authorList>
            <person name="Martinez-Hernandez J."/>
        </authorList>
    </citation>
    <scope>NUCLEOTIDE SEQUENCE [LARGE SCALE GENOMIC DNA]</scope>
</reference>